<comment type="caution">
    <text evidence="9">The sequence shown here is derived from an EMBL/GenBank/DDBJ whole genome shotgun (WGS) entry which is preliminary data.</text>
</comment>
<evidence type="ECO:0000256" key="6">
    <source>
        <dbReference type="PIRSR" id="PIRSR026534-1"/>
    </source>
</evidence>
<dbReference type="RefSeq" id="WP_111444767.1">
    <property type="nucleotide sequence ID" value="NZ_QKZK01000006.1"/>
</dbReference>
<keyword evidence="10" id="KW-1185">Reference proteome</keyword>
<dbReference type="EMBL" id="QKZK01000006">
    <property type="protein sequence ID" value="PZX18667.1"/>
    <property type="molecule type" value="Genomic_DNA"/>
</dbReference>
<dbReference type="PROSITE" id="PS51257">
    <property type="entry name" value="PROKAR_LIPOPROTEIN"/>
    <property type="match status" value="1"/>
</dbReference>
<evidence type="ECO:0000256" key="7">
    <source>
        <dbReference type="PIRSR" id="PIRSR606710-2"/>
    </source>
</evidence>
<dbReference type="Proteomes" id="UP000249239">
    <property type="component" value="Unassembled WGS sequence"/>
</dbReference>
<keyword evidence="4 5" id="KW-0326">Glycosidase</keyword>
<organism evidence="9 10">
    <name type="scientific">Breznakibacter xylanolyticus</name>
    <dbReference type="NCBI Taxonomy" id="990"/>
    <lineage>
        <taxon>Bacteria</taxon>
        <taxon>Pseudomonadati</taxon>
        <taxon>Bacteroidota</taxon>
        <taxon>Bacteroidia</taxon>
        <taxon>Marinilabiliales</taxon>
        <taxon>Marinilabiliaceae</taxon>
        <taxon>Breznakibacter</taxon>
    </lineage>
</organism>
<evidence type="ECO:0000256" key="2">
    <source>
        <dbReference type="ARBA" id="ARBA00009865"/>
    </source>
</evidence>
<name>A0A2W7NKP9_9BACT</name>
<evidence type="ECO:0000256" key="1">
    <source>
        <dbReference type="ARBA" id="ARBA00004834"/>
    </source>
</evidence>
<evidence type="ECO:0000256" key="3">
    <source>
        <dbReference type="ARBA" id="ARBA00022801"/>
    </source>
</evidence>
<dbReference type="GO" id="GO:0046558">
    <property type="term" value="F:arabinan endo-1,5-alpha-L-arabinosidase activity"/>
    <property type="evidence" value="ECO:0007669"/>
    <property type="project" value="InterPro"/>
</dbReference>
<feature type="site" description="Important for catalytic activity, responsible for pKa modulation of the active site Glu and correct orientation of both the proton donor and substrate" evidence="7">
    <location>
        <position position="166"/>
    </location>
</feature>
<sequence length="326" mass="36074">MKKSMKWMMVMAMGMAMVACNEQELTVDECANEEVGYHWALTGNVYAHDPCIVKEGNLWWSFQTGAGIGVKYSTDGLNWTQGVQVFGSELSWWRTYAPAMGANDVWAPDIFYYNGRYWLYYSVSEFGKNNSAIGLTSCSSIVKGDWRDDGLVVKTKYGTNATNAIDPNITQDASGNLWMSYGSWFDGIKVVKLSKSTMKPTGTHYAIARRSAGIEASDIVYNGGYYYLFVSFDKCCSGVNSTYKVAVGRATSITGPYVDKNGVNMLNGGGTYFDTGNSRWVGPGGQDIYKNGSRFVMIRHAYDAAENGAPKMLISDLYFSNGWPTY</sequence>
<evidence type="ECO:0000313" key="10">
    <source>
        <dbReference type="Proteomes" id="UP000249239"/>
    </source>
</evidence>
<dbReference type="PANTHER" id="PTHR43301">
    <property type="entry name" value="ARABINAN ENDO-1,5-ALPHA-L-ARABINOSIDASE"/>
    <property type="match status" value="1"/>
</dbReference>
<dbReference type="InterPro" id="IPR006710">
    <property type="entry name" value="Glyco_hydro_43"/>
</dbReference>
<dbReference type="OrthoDB" id="9801455at2"/>
<dbReference type="InterPro" id="IPR016840">
    <property type="entry name" value="Glyco_hydro_43_endo_a_Ara-ase"/>
</dbReference>
<evidence type="ECO:0000256" key="5">
    <source>
        <dbReference type="PIRNR" id="PIRNR026534"/>
    </source>
</evidence>
<dbReference type="Gene3D" id="2.115.10.20">
    <property type="entry name" value="Glycosyl hydrolase domain, family 43"/>
    <property type="match status" value="1"/>
</dbReference>
<dbReference type="GO" id="GO:0031222">
    <property type="term" value="P:arabinan catabolic process"/>
    <property type="evidence" value="ECO:0007669"/>
    <property type="project" value="UniProtKB-UniPathway"/>
</dbReference>
<comment type="pathway">
    <text evidence="1 5">Glycan metabolism; L-arabinan degradation.</text>
</comment>
<keyword evidence="3 5" id="KW-0378">Hydrolase</keyword>
<gene>
    <name evidence="9" type="ORF">LX69_01060</name>
</gene>
<dbReference type="CDD" id="cd18829">
    <property type="entry name" value="GH43_BsArb43A-like"/>
    <property type="match status" value="1"/>
</dbReference>
<dbReference type="SUPFAM" id="SSF75005">
    <property type="entry name" value="Arabinanase/levansucrase/invertase"/>
    <property type="match status" value="1"/>
</dbReference>
<reference evidence="9 10" key="1">
    <citation type="submission" date="2018-06" db="EMBL/GenBank/DDBJ databases">
        <title>Genomic Encyclopedia of Archaeal and Bacterial Type Strains, Phase II (KMG-II): from individual species to whole genera.</title>
        <authorList>
            <person name="Goeker M."/>
        </authorList>
    </citation>
    <scope>NUCLEOTIDE SEQUENCE [LARGE SCALE GENOMIC DNA]</scope>
    <source>
        <strain evidence="9 10">DSM 6779</strain>
    </source>
</reference>
<feature type="chain" id="PRO_5016093569" evidence="8">
    <location>
        <begin position="22"/>
        <end position="326"/>
    </location>
</feature>
<comment type="similarity">
    <text evidence="2 5">Belongs to the glycosyl hydrolase 43 family.</text>
</comment>
<dbReference type="AlphaFoldDB" id="A0A2W7NKP9"/>
<dbReference type="Pfam" id="PF04616">
    <property type="entry name" value="Glyco_hydro_43"/>
    <property type="match status" value="1"/>
</dbReference>
<dbReference type="PIRSF" id="PIRSF026534">
    <property type="entry name" value="Endo_alpha-L-arabinosidase"/>
    <property type="match status" value="1"/>
</dbReference>
<evidence type="ECO:0000256" key="4">
    <source>
        <dbReference type="ARBA" id="ARBA00023295"/>
    </source>
</evidence>
<proteinExistence type="inferred from homology"/>
<dbReference type="InterPro" id="IPR023296">
    <property type="entry name" value="Glyco_hydro_beta-prop_sf"/>
</dbReference>
<feature type="active site" description="Proton donor" evidence="6">
    <location>
        <position position="215"/>
    </location>
</feature>
<feature type="active site" description="Proton acceptor" evidence="6">
    <location>
        <position position="49"/>
    </location>
</feature>
<keyword evidence="8" id="KW-0732">Signal</keyword>
<evidence type="ECO:0000256" key="8">
    <source>
        <dbReference type="SAM" id="SignalP"/>
    </source>
</evidence>
<dbReference type="UniPathway" id="UPA00667"/>
<evidence type="ECO:0000313" key="9">
    <source>
        <dbReference type="EMBL" id="PZX18667.1"/>
    </source>
</evidence>
<dbReference type="InterPro" id="IPR050727">
    <property type="entry name" value="GH43_arabinanases"/>
</dbReference>
<protein>
    <submittedName>
        <fullName evidence="9">Arabinan endo-1,5-alpha-L-arabinosidase</fullName>
    </submittedName>
</protein>
<accession>A0A2W7NKP9</accession>
<feature type="signal peptide" evidence="8">
    <location>
        <begin position="1"/>
        <end position="21"/>
    </location>
</feature>
<dbReference type="PANTHER" id="PTHR43301:SF3">
    <property type="entry name" value="ARABINAN ENDO-1,5-ALPHA-L-ARABINOSIDASE A-RELATED"/>
    <property type="match status" value="1"/>
</dbReference>